<organism evidence="1 2">
    <name type="scientific">Kaistella chaponensis</name>
    <dbReference type="NCBI Taxonomy" id="713588"/>
    <lineage>
        <taxon>Bacteria</taxon>
        <taxon>Pseudomonadati</taxon>
        <taxon>Bacteroidota</taxon>
        <taxon>Flavobacteriia</taxon>
        <taxon>Flavobacteriales</taxon>
        <taxon>Weeksellaceae</taxon>
        <taxon>Chryseobacterium group</taxon>
        <taxon>Kaistella</taxon>
    </lineage>
</organism>
<evidence type="ECO:0000313" key="2">
    <source>
        <dbReference type="Proteomes" id="UP000185839"/>
    </source>
</evidence>
<keyword evidence="2" id="KW-1185">Reference proteome</keyword>
<dbReference type="AlphaFoldDB" id="A0A1N7NXF7"/>
<proteinExistence type="predicted"/>
<name>A0A1N7NXF7_9FLAO</name>
<accession>A0A1N7NXF7</accession>
<dbReference type="Proteomes" id="UP000185839">
    <property type="component" value="Unassembled WGS sequence"/>
</dbReference>
<dbReference type="RefSeq" id="WP_076388554.1">
    <property type="nucleotide sequence ID" value="NZ_FTOI01000018.1"/>
</dbReference>
<dbReference type="STRING" id="713588.SAMN05421789_11824"/>
<dbReference type="EMBL" id="FTOI01000018">
    <property type="protein sequence ID" value="SIT02994.1"/>
    <property type="molecule type" value="Genomic_DNA"/>
</dbReference>
<evidence type="ECO:0000313" key="1">
    <source>
        <dbReference type="EMBL" id="SIT02994.1"/>
    </source>
</evidence>
<reference evidence="2" key="1">
    <citation type="submission" date="2017-01" db="EMBL/GenBank/DDBJ databases">
        <authorList>
            <person name="Varghese N."/>
            <person name="Submissions S."/>
        </authorList>
    </citation>
    <scope>NUCLEOTIDE SEQUENCE [LARGE SCALE GENOMIC DNA]</scope>
    <source>
        <strain evidence="2">DSM 23145</strain>
    </source>
</reference>
<dbReference type="OrthoDB" id="1248696at2"/>
<sequence length="163" mass="19002">MKYSLIFLFFIPQLCFSQGKYSYEFSSLLEKKFVTEKDLSLLKGFRYEQGIILGEISESAPYYLAFEVFRKANVRVVIFEKMVNPETKTKSVIEVLKFSNVLKNQEVRVSGCSRKNPYPDEKIVAVVTNNTPKLKILQAFVLKNSRFEKLDIKKIKCINEIDY</sequence>
<protein>
    <submittedName>
        <fullName evidence="1">Uncharacterized protein</fullName>
    </submittedName>
</protein>
<gene>
    <name evidence="1" type="ORF">SAMN05421789_11824</name>
</gene>